<proteinExistence type="predicted"/>
<dbReference type="RefSeq" id="WP_076485955.1">
    <property type="nucleotide sequence ID" value="NZ_FTOG01000011.1"/>
</dbReference>
<dbReference type="PROSITE" id="PS51318">
    <property type="entry name" value="TAT"/>
    <property type="match status" value="1"/>
</dbReference>
<evidence type="ECO:0000313" key="1">
    <source>
        <dbReference type="EMBL" id="SIT14027.1"/>
    </source>
</evidence>
<dbReference type="AlphaFoldDB" id="A0A1N7PUB1"/>
<sequence>MWSSDRRNFLMLAGATALAGCGFTPAYGPAGGGAKLLGAVAPDTPQSRDDFALVRRIAERLNPAEVPRYRLAYKVSTDVLGQAITPDGSTTRYSLAGQVDYTLHDAGTDAVLLTGRVSSFTSWSASGTVVATSAAEEDAHRRLMRMLADQIVTRLLAQAGTLPQ</sequence>
<keyword evidence="2" id="KW-1185">Reference proteome</keyword>
<dbReference type="InterPro" id="IPR006311">
    <property type="entry name" value="TAT_signal"/>
</dbReference>
<dbReference type="InterPro" id="IPR007485">
    <property type="entry name" value="LPS_assembly_LptE"/>
</dbReference>
<keyword evidence="1" id="KW-0449">Lipoprotein</keyword>
<dbReference type="STRING" id="453582.SAMN05421580_11167"/>
<evidence type="ECO:0000313" key="2">
    <source>
        <dbReference type="Proteomes" id="UP000186221"/>
    </source>
</evidence>
<reference evidence="2" key="1">
    <citation type="submission" date="2017-01" db="EMBL/GenBank/DDBJ databases">
        <authorList>
            <person name="Varghese N."/>
            <person name="Submissions S."/>
        </authorList>
    </citation>
    <scope>NUCLEOTIDE SEQUENCE [LARGE SCALE GENOMIC DNA]</scope>
    <source>
        <strain evidence="2">DSM 19945</strain>
    </source>
</reference>
<name>A0A1N7PUB1_9RHOB</name>
<gene>
    <name evidence="1" type="ORF">SAMN05421580_11167</name>
</gene>
<dbReference type="Proteomes" id="UP000186221">
    <property type="component" value="Unassembled WGS sequence"/>
</dbReference>
<dbReference type="Gene3D" id="3.30.160.150">
    <property type="entry name" value="Lipoprotein like domain"/>
    <property type="match status" value="1"/>
</dbReference>
<dbReference type="PROSITE" id="PS51257">
    <property type="entry name" value="PROKAR_LIPOPROTEIN"/>
    <property type="match status" value="1"/>
</dbReference>
<dbReference type="Pfam" id="PF04390">
    <property type="entry name" value="LptE"/>
    <property type="match status" value="1"/>
</dbReference>
<accession>A0A1N7PUB1</accession>
<dbReference type="OrthoDB" id="7629596at2"/>
<dbReference type="EMBL" id="FTOG01000011">
    <property type="protein sequence ID" value="SIT14027.1"/>
    <property type="molecule type" value="Genomic_DNA"/>
</dbReference>
<organism evidence="1 2">
    <name type="scientific">Rhodobacter aestuarii</name>
    <dbReference type="NCBI Taxonomy" id="453582"/>
    <lineage>
        <taxon>Bacteria</taxon>
        <taxon>Pseudomonadati</taxon>
        <taxon>Pseudomonadota</taxon>
        <taxon>Alphaproteobacteria</taxon>
        <taxon>Rhodobacterales</taxon>
        <taxon>Rhodobacter group</taxon>
        <taxon>Rhodobacter</taxon>
    </lineage>
</organism>
<protein>
    <submittedName>
        <fullName evidence="1">LPS-assembly lipoprotein</fullName>
    </submittedName>
</protein>
<dbReference type="GO" id="GO:0019867">
    <property type="term" value="C:outer membrane"/>
    <property type="evidence" value="ECO:0007669"/>
    <property type="project" value="InterPro"/>
</dbReference>
<dbReference type="GO" id="GO:0043165">
    <property type="term" value="P:Gram-negative-bacterium-type cell outer membrane assembly"/>
    <property type="evidence" value="ECO:0007669"/>
    <property type="project" value="InterPro"/>
</dbReference>